<keyword evidence="4" id="KW-0547">Nucleotide-binding</keyword>
<keyword evidence="12" id="KW-1185">Reference proteome</keyword>
<dbReference type="Gene3D" id="3.40.50.300">
    <property type="entry name" value="P-loop containing nucleotide triphosphate hydrolases"/>
    <property type="match status" value="1"/>
</dbReference>
<keyword evidence="6" id="KW-0067">ATP-binding</keyword>
<organism evidence="11 12">
    <name type="scientific">Lolium multiflorum</name>
    <name type="common">Italian ryegrass</name>
    <name type="synonym">Lolium perenne subsp. multiflorum</name>
    <dbReference type="NCBI Taxonomy" id="4521"/>
    <lineage>
        <taxon>Eukaryota</taxon>
        <taxon>Viridiplantae</taxon>
        <taxon>Streptophyta</taxon>
        <taxon>Embryophyta</taxon>
        <taxon>Tracheophyta</taxon>
        <taxon>Spermatophyta</taxon>
        <taxon>Magnoliopsida</taxon>
        <taxon>Liliopsida</taxon>
        <taxon>Poales</taxon>
        <taxon>Poaceae</taxon>
        <taxon>BOP clade</taxon>
        <taxon>Pooideae</taxon>
        <taxon>Poodae</taxon>
        <taxon>Poeae</taxon>
        <taxon>Poeae Chloroplast Group 2 (Poeae type)</taxon>
        <taxon>Loliodinae</taxon>
        <taxon>Loliinae</taxon>
        <taxon>Lolium</taxon>
    </lineage>
</organism>
<reference evidence="11" key="1">
    <citation type="submission" date="2023-07" db="EMBL/GenBank/DDBJ databases">
        <title>A chromosome-level genome assembly of Lolium multiflorum.</title>
        <authorList>
            <person name="Chen Y."/>
            <person name="Copetti D."/>
            <person name="Kolliker R."/>
            <person name="Studer B."/>
        </authorList>
    </citation>
    <scope>NUCLEOTIDE SEQUENCE</scope>
    <source>
        <strain evidence="11">02402/16</strain>
        <tissue evidence="11">Leaf</tissue>
    </source>
</reference>
<comment type="caution">
    <text evidence="11">The sequence shown here is derived from an EMBL/GenBank/DDBJ whole genome shotgun (WGS) entry which is preliminary data.</text>
</comment>
<dbReference type="GO" id="GO:0043531">
    <property type="term" value="F:ADP binding"/>
    <property type="evidence" value="ECO:0007669"/>
    <property type="project" value="InterPro"/>
</dbReference>
<sequence>MTEPIIERACAKLRSAIAADEAVMLMNFAGGLREMVDVLEVLQPVLEEAQMRALRDERASFWLQSVRVAAYSVMDMVDELQDMRSQAAETMTRMLPKAAIRKNAIKMKENTELVMSLQEEWHTISQPQERLYGRTTGPYLEEASIVGRGGDKHRIMAVLLSAASNITQGLLSCIILPIYGFAGSGKTTLAQMVFKDTGSLKNYNFRVWVHVSPEFIFHGIVEDIFCQVSEGEQKEGGMAHIMKCLRELLNGMKVLLVLDDLWEEDPIQLQLLKSMLTFLGAKVDVIVTTCNHAIARKICTVEPYRLNALDDDACWEIIKKSIYFEEHHDLENIGQEMARKCHGLPSVPQVFAGIRRKFSTVEPYRLNPLGDDTCLETVEKFSVFQEEMEKMGRKIARKCWGIPIVALEYARMLVGSPGPAEWEEIMERNVWDNHYSSPNLRSILQTLFLSYRSMPPELRLCFDYYCDIFPNSHSIVKDDLVHQWIALNLIEPSERLSATDIAEGHITMLLDMSFLQTAKSDHASANEDKGATLFTMHNLAHDFASLMSKKFGTPCLHYMVVTNCCGKLDDRYGSDLRVLRSVGCSKVEFNDDSFSRKKYLRVLELKESSVQKLPDSISQLRHLGYLKITEFSGLVTLPESFGDLKNMLHIDLSGCSGLGNLPDSFGKLILLMHLNLSGCSGVVTLPESFGKLISLVHVNLSGCSGLVTLPESFGNLISLVHVNLSGCSGLITLPGSFGKLIRLVQVNLSGCSRLATLPGSFGKLISLVHVNLSGCSGLATLPESFGDLMNLTHVNLSRCHQLSEILEILQKLVKLAYLDLSFWSCFEGIEKCLSLLTNLEHLNLSHPCCHLSEQRSNLQQLKDGVCKLTSLLYLNLSMCLNPIFYYKSEEDSLQYIESCISGLSSLEHLDLSHNIFLLNLPRNLGDLNRLHTLDLSGCIRLKRIGTMKSIKFIALRNCRGLESCHFVVRADDDGPYSSSNIVQLEDVNCQELQICCLENVMSLEEAQRIRLVEKQKVERLKLCWTIRDTLGFLKVEENDLLGQLVPPHSLQCLELQGYSGKTCLPAWRIPSISSHFPNLMEVTMEDFPRCMTLPPLGLLPNLKLLVLRRMPNITRIDDIDSNRAAFSRLTKVTIDDMKNLKVFLFPGVAQLVIQKCPELSFGPLPPKARKLVISGCNKVMSSWGKRQTDGEEGHSSSTPVSELVVENCDLPPGDSSLLHHLPGLRSLTFKKCSDIITSSKETTQAPSSLESLPECLGGITSLRELIIQSCIGMKSLIQNMTKLPNLKDLYILDCPELKRWCESEENKAKLAHIRPKYECQEYGLTTFIRKGIFSPKNLVQASAGDHELKSMTHSTCLVSGDGEEGPSSSTPVSELAVDNCNLPLGVSSLLHHLPGLCSLTFKNCDDLITSSAEIIQAPSSLQSLCFSHCEEMISLPEYLDDLSSLQELTIQSCHRIEFSLQSMSKLTKLKDLYILDCPELKRWCESKENELKLAHIRPKYE</sequence>
<protein>
    <submittedName>
        <fullName evidence="11">Uncharacterized protein</fullName>
    </submittedName>
</protein>
<evidence type="ECO:0000256" key="3">
    <source>
        <dbReference type="ARBA" id="ARBA00022737"/>
    </source>
</evidence>
<keyword evidence="5" id="KW-0611">Plant defense</keyword>
<comment type="similarity">
    <text evidence="1">Belongs to the disease resistance NB-LRR family.</text>
</comment>
<gene>
    <name evidence="11" type="ORF">QYE76_038120</name>
</gene>
<keyword evidence="2" id="KW-0433">Leucine-rich repeat</keyword>
<evidence type="ECO:0000256" key="2">
    <source>
        <dbReference type="ARBA" id="ARBA00022614"/>
    </source>
</evidence>
<evidence type="ECO:0000259" key="9">
    <source>
        <dbReference type="Pfam" id="PF23559"/>
    </source>
</evidence>
<dbReference type="SUPFAM" id="SSF52058">
    <property type="entry name" value="L domain-like"/>
    <property type="match status" value="3"/>
</dbReference>
<dbReference type="Pfam" id="PF18052">
    <property type="entry name" value="Rx_N"/>
    <property type="match status" value="1"/>
</dbReference>
<dbReference type="InterPro" id="IPR056789">
    <property type="entry name" value="LRR_R13L1-DRL21"/>
</dbReference>
<evidence type="ECO:0000259" key="10">
    <source>
        <dbReference type="Pfam" id="PF25019"/>
    </source>
</evidence>
<dbReference type="PRINTS" id="PR00364">
    <property type="entry name" value="DISEASERSIST"/>
</dbReference>
<evidence type="ECO:0000313" key="12">
    <source>
        <dbReference type="Proteomes" id="UP001231189"/>
    </source>
</evidence>
<evidence type="ECO:0000259" key="7">
    <source>
        <dbReference type="Pfam" id="PF00931"/>
    </source>
</evidence>
<evidence type="ECO:0000259" key="8">
    <source>
        <dbReference type="Pfam" id="PF18052"/>
    </source>
</evidence>
<evidence type="ECO:0000256" key="4">
    <source>
        <dbReference type="ARBA" id="ARBA00022741"/>
    </source>
</evidence>
<dbReference type="InterPro" id="IPR041118">
    <property type="entry name" value="Rx_N"/>
</dbReference>
<dbReference type="Proteomes" id="UP001231189">
    <property type="component" value="Unassembled WGS sequence"/>
</dbReference>
<proteinExistence type="inferred from homology"/>
<feature type="domain" description="R13L1/DRL21-like LRR repeat region" evidence="10">
    <location>
        <begin position="981"/>
        <end position="1110"/>
    </location>
</feature>
<keyword evidence="3" id="KW-0677">Repeat</keyword>
<dbReference type="InterPro" id="IPR058922">
    <property type="entry name" value="WHD_DRP"/>
</dbReference>
<feature type="domain" description="Disease resistance N-terminal" evidence="8">
    <location>
        <begin position="16"/>
        <end position="81"/>
    </location>
</feature>
<dbReference type="GO" id="GO:0005524">
    <property type="term" value="F:ATP binding"/>
    <property type="evidence" value="ECO:0007669"/>
    <property type="project" value="UniProtKB-KW"/>
</dbReference>
<evidence type="ECO:0000313" key="11">
    <source>
        <dbReference type="EMBL" id="KAK1677272.1"/>
    </source>
</evidence>
<dbReference type="PANTHER" id="PTHR36766:SF40">
    <property type="entry name" value="DISEASE RESISTANCE PROTEIN RGA3"/>
    <property type="match status" value="1"/>
</dbReference>
<dbReference type="EMBL" id="JAUUTY010000002">
    <property type="protein sequence ID" value="KAK1677272.1"/>
    <property type="molecule type" value="Genomic_DNA"/>
</dbReference>
<dbReference type="InterPro" id="IPR036388">
    <property type="entry name" value="WH-like_DNA-bd_sf"/>
</dbReference>
<dbReference type="Pfam" id="PF25019">
    <property type="entry name" value="LRR_R13L1-DRL21"/>
    <property type="match status" value="1"/>
</dbReference>
<dbReference type="GO" id="GO:0051707">
    <property type="term" value="P:response to other organism"/>
    <property type="evidence" value="ECO:0007669"/>
    <property type="project" value="UniProtKB-ARBA"/>
</dbReference>
<accession>A0AAD8T8G7</accession>
<dbReference type="Gene3D" id="1.20.5.4130">
    <property type="match status" value="1"/>
</dbReference>
<dbReference type="GO" id="GO:0006952">
    <property type="term" value="P:defense response"/>
    <property type="evidence" value="ECO:0007669"/>
    <property type="project" value="UniProtKB-KW"/>
</dbReference>
<dbReference type="Pfam" id="PF00931">
    <property type="entry name" value="NB-ARC"/>
    <property type="match status" value="1"/>
</dbReference>
<dbReference type="InterPro" id="IPR027417">
    <property type="entry name" value="P-loop_NTPase"/>
</dbReference>
<dbReference type="InterPro" id="IPR032675">
    <property type="entry name" value="LRR_dom_sf"/>
</dbReference>
<evidence type="ECO:0000256" key="6">
    <source>
        <dbReference type="ARBA" id="ARBA00022840"/>
    </source>
</evidence>
<dbReference type="Pfam" id="PF23559">
    <property type="entry name" value="WHD_DRP"/>
    <property type="match status" value="1"/>
</dbReference>
<dbReference type="SUPFAM" id="SSF52540">
    <property type="entry name" value="P-loop containing nucleoside triphosphate hydrolases"/>
    <property type="match status" value="2"/>
</dbReference>
<feature type="domain" description="NB-ARC" evidence="7">
    <location>
        <begin position="175"/>
        <end position="322"/>
    </location>
</feature>
<name>A0AAD8T8G7_LOLMU</name>
<dbReference type="Gene3D" id="3.80.10.10">
    <property type="entry name" value="Ribonuclease Inhibitor"/>
    <property type="match status" value="4"/>
</dbReference>
<dbReference type="PANTHER" id="PTHR36766">
    <property type="entry name" value="PLANT BROAD-SPECTRUM MILDEW RESISTANCE PROTEIN RPW8"/>
    <property type="match status" value="1"/>
</dbReference>
<dbReference type="Gene3D" id="1.10.10.10">
    <property type="entry name" value="Winged helix-like DNA-binding domain superfamily/Winged helix DNA-binding domain"/>
    <property type="match status" value="1"/>
</dbReference>
<dbReference type="InterPro" id="IPR002182">
    <property type="entry name" value="NB-ARC"/>
</dbReference>
<evidence type="ECO:0000256" key="1">
    <source>
        <dbReference type="ARBA" id="ARBA00008894"/>
    </source>
</evidence>
<feature type="domain" description="Disease resistance protein winged helix" evidence="9">
    <location>
        <begin position="468"/>
        <end position="544"/>
    </location>
</feature>
<evidence type="ECO:0000256" key="5">
    <source>
        <dbReference type="ARBA" id="ARBA00022821"/>
    </source>
</evidence>